<comment type="caution">
    <text evidence="1">The sequence shown here is derived from an EMBL/GenBank/DDBJ whole genome shotgun (WGS) entry which is preliminary data.</text>
</comment>
<dbReference type="AlphaFoldDB" id="A0A329LFE9"/>
<name>A0A329LFE9_9MYCO</name>
<sequence length="67" mass="7521">MVDELTFTHRRDPGELFGRGYPELFSGGHRGHGSAFGQRGPLLDIEVLDVLLQRGHRRRLLPPVLAC</sequence>
<reference evidence="1 2" key="1">
    <citation type="submission" date="2018-06" db="EMBL/GenBank/DDBJ databases">
        <title>NTM in soil in Japan.</title>
        <authorList>
            <person name="Ohya K."/>
        </authorList>
    </citation>
    <scope>NUCLEOTIDE SEQUENCE [LARGE SCALE GENOMIC DNA]</scope>
    <source>
        <strain evidence="1 2">GF28</strain>
    </source>
</reference>
<accession>A0A329LFE9</accession>
<dbReference type="EMBL" id="QMEV01000057">
    <property type="protein sequence ID" value="RAV06819.1"/>
    <property type="molecule type" value="Genomic_DNA"/>
</dbReference>
<proteinExistence type="predicted"/>
<organism evidence="1 2">
    <name type="scientific">Mycobacterium colombiense</name>
    <dbReference type="NCBI Taxonomy" id="339268"/>
    <lineage>
        <taxon>Bacteria</taxon>
        <taxon>Bacillati</taxon>
        <taxon>Actinomycetota</taxon>
        <taxon>Actinomycetes</taxon>
        <taxon>Mycobacteriales</taxon>
        <taxon>Mycobacteriaceae</taxon>
        <taxon>Mycobacterium</taxon>
        <taxon>Mycobacterium avium complex (MAC)</taxon>
    </lineage>
</organism>
<gene>
    <name evidence="1" type="ORF">DQP57_20520</name>
</gene>
<evidence type="ECO:0000313" key="1">
    <source>
        <dbReference type="EMBL" id="RAV06819.1"/>
    </source>
</evidence>
<evidence type="ECO:0000313" key="2">
    <source>
        <dbReference type="Proteomes" id="UP000250915"/>
    </source>
</evidence>
<dbReference type="Proteomes" id="UP000250915">
    <property type="component" value="Unassembled WGS sequence"/>
</dbReference>
<protein>
    <submittedName>
        <fullName evidence="1">Uncharacterized protein</fullName>
    </submittedName>
</protein>